<feature type="domain" description="GFO/IDH/MocA-like oxidoreductase" evidence="4">
    <location>
        <begin position="133"/>
        <end position="246"/>
    </location>
</feature>
<accession>A0A9Q0N811</accession>
<evidence type="ECO:0000259" key="2">
    <source>
        <dbReference type="Pfam" id="PF00266"/>
    </source>
</evidence>
<dbReference type="PANTHER" id="PTHR43686:SF1">
    <property type="entry name" value="AMINOTRAN_5 DOMAIN-CONTAINING PROTEIN"/>
    <property type="match status" value="1"/>
</dbReference>
<evidence type="ECO:0000256" key="1">
    <source>
        <dbReference type="ARBA" id="ARBA00010928"/>
    </source>
</evidence>
<evidence type="ECO:0000259" key="4">
    <source>
        <dbReference type="Pfam" id="PF22725"/>
    </source>
</evidence>
<dbReference type="SUPFAM" id="SSF55347">
    <property type="entry name" value="Glyceraldehyde-3-phosphate dehydrogenase-like, C-terminal domain"/>
    <property type="match status" value="1"/>
</dbReference>
<proteinExistence type="inferred from homology"/>
<comment type="caution">
    <text evidence="5">The sequence shown here is derived from an EMBL/GenBank/DDBJ whole genome shotgun (WGS) entry which is preliminary data.</text>
</comment>
<dbReference type="Gene3D" id="3.40.640.10">
    <property type="entry name" value="Type I PLP-dependent aspartate aminotransferase-like (Major domain)"/>
    <property type="match status" value="1"/>
</dbReference>
<dbReference type="Proteomes" id="UP001151699">
    <property type="component" value="Chromosome B"/>
</dbReference>
<reference evidence="5" key="1">
    <citation type="submission" date="2022-07" db="EMBL/GenBank/DDBJ databases">
        <authorList>
            <person name="Trinca V."/>
            <person name="Uliana J.V.C."/>
            <person name="Torres T.T."/>
            <person name="Ward R.J."/>
            <person name="Monesi N."/>
        </authorList>
    </citation>
    <scope>NUCLEOTIDE SEQUENCE</scope>
    <source>
        <strain evidence="5">HSMRA1968</strain>
        <tissue evidence="5">Whole embryos</tissue>
    </source>
</reference>
<dbReference type="OrthoDB" id="420046at2759"/>
<name>A0A9Q0N811_9DIPT</name>
<evidence type="ECO:0000313" key="6">
    <source>
        <dbReference type="Proteomes" id="UP001151699"/>
    </source>
</evidence>
<dbReference type="InterPro" id="IPR036291">
    <property type="entry name" value="NAD(P)-bd_dom_sf"/>
</dbReference>
<dbReference type="SUPFAM" id="SSF51735">
    <property type="entry name" value="NAD(P)-binding Rossmann-fold domains"/>
    <property type="match status" value="1"/>
</dbReference>
<feature type="domain" description="Gfo/Idh/MocA-like oxidoreductase N-terminal" evidence="3">
    <location>
        <begin position="4"/>
        <end position="121"/>
    </location>
</feature>
<dbReference type="PANTHER" id="PTHR43686">
    <property type="entry name" value="SULFURTRANSFERASE-RELATED"/>
    <property type="match status" value="1"/>
</dbReference>
<protein>
    <submittedName>
        <fullName evidence="5">Trans-1,2-dihydrobenzene-1,2-diol dehydrogenase</fullName>
    </submittedName>
</protein>
<dbReference type="InterPro" id="IPR055170">
    <property type="entry name" value="GFO_IDH_MocA-like_dom"/>
</dbReference>
<comment type="similarity">
    <text evidence="1">Belongs to the Gfo/Idh/MocA family.</text>
</comment>
<dbReference type="Pfam" id="PF22725">
    <property type="entry name" value="GFO_IDH_MocA_C3"/>
    <property type="match status" value="1"/>
</dbReference>
<dbReference type="Gene3D" id="3.30.360.10">
    <property type="entry name" value="Dihydrodipicolinate Reductase, domain 2"/>
    <property type="match status" value="1"/>
</dbReference>
<feature type="domain" description="Aminotransferase class V" evidence="2">
    <location>
        <begin position="407"/>
        <end position="834"/>
    </location>
</feature>
<dbReference type="AlphaFoldDB" id="A0A9Q0N811"/>
<dbReference type="InterPro" id="IPR000192">
    <property type="entry name" value="Aminotrans_V_dom"/>
</dbReference>
<gene>
    <name evidence="5" type="primary">dhdh_2</name>
    <name evidence="5" type="ORF">Bhyg_09286</name>
</gene>
<dbReference type="Pfam" id="PF00266">
    <property type="entry name" value="Aminotran_5"/>
    <property type="match status" value="1"/>
</dbReference>
<dbReference type="Gene3D" id="3.90.1150.10">
    <property type="entry name" value="Aspartate Aminotransferase, domain 1"/>
    <property type="match status" value="1"/>
</dbReference>
<dbReference type="InterPro" id="IPR015421">
    <property type="entry name" value="PyrdxlP-dep_Trfase_major"/>
</dbReference>
<dbReference type="GO" id="GO:0016740">
    <property type="term" value="F:transferase activity"/>
    <property type="evidence" value="ECO:0007669"/>
    <property type="project" value="UniProtKB-ARBA"/>
</dbReference>
<dbReference type="Gene3D" id="3.40.50.720">
    <property type="entry name" value="NAD(P)-binding Rossmann-like Domain"/>
    <property type="match status" value="1"/>
</dbReference>
<sequence>MALKWGIASAGKISHDFVTAIGTLPDTDHQVVAVAARDLNRAKDFAKLHNIENYYGTYAELANDPNVEVVYIGVLNPQHFSVAMLMLEHGKHILCEKPLCMNEKEAGKLVAFAQQQKLFLMEAIKSRFYPSYELMRKQIEDGRLGKIQEVHATVGSPISQVERMAKKELGGGTVLDLGVYAIQLCQWIFQEYPKTIEATGTLNSEGVDLTMKASFLYSDSATATIETSAIEALPNRATIKGDKGEITLYNVPSSVLLIDANGEEKTWHMPEAKHKFNFRNNFGLTYEAEEVRKCIRGGKLQSTTVSLNDSLDIARIQDEIRRQIGVVYEADMREKSLRKGEIYNGAQERSSYRSLVSTRCECEQNNNNNEKVFGSESEESSLIKMIRDNILSKNLIFKGPFGFRRCVYMDHTASGQPLKCIEDFIDRDVLPYYGNTHTMATATSSQTTSYREEARDIIRESVGSSKNDVVIFCGSGATRAIHKLVNALALNNQRLVVFVGPYEHHSNILPWKEMSAKVIFIPETVGGLFDVGFLETRLKVEAAKAKKKNKLLIGAFSAASNVTGIPVDDIRITKLLHKYGALSFWDYSSAASHVQIHMNPGETSLTHKDAIYFSGHKFVGGPQTPGVLVAKRHIFEKKRATDGGGGGSVFFVTKDVHLYLKDIEAREEAGTPAIIESIRLGLVFSLKNAIKAENILAIESSYVHLVMDRWSKVPEIKILAKNGFPRTATISFLIQQPDIGLYLHHNFVVALLNDLFGIQTRGSCACAGPYSQSLLGIDTKLAHRYKDLLLDENHKFGSDSCSCKDEVESRCEIYKPGFVRVSLSFCSTIKDVEYVIEAVEFVARRGYMFLPHYQCSVTSGVYSARSTSEHLHNLKSVLFDTKGVNFENYMTEVETLNYDECLQEAENIVNNIRDTSTKIFTEKATHEFDSELRWFVHQTEALDLILNGRRKRPKCPPFTVTLYDRQNGDEVSSATPESVLDQLNVRK</sequence>
<organism evidence="5 6">
    <name type="scientific">Pseudolycoriella hygida</name>
    <dbReference type="NCBI Taxonomy" id="35572"/>
    <lineage>
        <taxon>Eukaryota</taxon>
        <taxon>Metazoa</taxon>
        <taxon>Ecdysozoa</taxon>
        <taxon>Arthropoda</taxon>
        <taxon>Hexapoda</taxon>
        <taxon>Insecta</taxon>
        <taxon>Pterygota</taxon>
        <taxon>Neoptera</taxon>
        <taxon>Endopterygota</taxon>
        <taxon>Diptera</taxon>
        <taxon>Nematocera</taxon>
        <taxon>Sciaroidea</taxon>
        <taxon>Sciaridae</taxon>
        <taxon>Pseudolycoriella</taxon>
    </lineage>
</organism>
<evidence type="ECO:0000313" key="5">
    <source>
        <dbReference type="EMBL" id="KAJ6644319.1"/>
    </source>
</evidence>
<dbReference type="InterPro" id="IPR015422">
    <property type="entry name" value="PyrdxlP-dep_Trfase_small"/>
</dbReference>
<evidence type="ECO:0000259" key="3">
    <source>
        <dbReference type="Pfam" id="PF01408"/>
    </source>
</evidence>
<dbReference type="InterPro" id="IPR000683">
    <property type="entry name" value="Gfo/Idh/MocA-like_OxRdtase_N"/>
</dbReference>
<dbReference type="SUPFAM" id="SSF53383">
    <property type="entry name" value="PLP-dependent transferases"/>
    <property type="match status" value="1"/>
</dbReference>
<dbReference type="GO" id="GO:0000166">
    <property type="term" value="F:nucleotide binding"/>
    <property type="evidence" value="ECO:0007669"/>
    <property type="project" value="InterPro"/>
</dbReference>
<dbReference type="Pfam" id="PF01408">
    <property type="entry name" value="GFO_IDH_MocA"/>
    <property type="match status" value="1"/>
</dbReference>
<dbReference type="InterPro" id="IPR015424">
    <property type="entry name" value="PyrdxlP-dep_Trfase"/>
</dbReference>
<dbReference type="EMBL" id="WJQU01000002">
    <property type="protein sequence ID" value="KAJ6644319.1"/>
    <property type="molecule type" value="Genomic_DNA"/>
</dbReference>
<keyword evidence="6" id="KW-1185">Reference proteome</keyword>